<dbReference type="CDD" id="cd00158">
    <property type="entry name" value="RHOD"/>
    <property type="match status" value="1"/>
</dbReference>
<keyword evidence="2" id="KW-0808">Transferase</keyword>
<dbReference type="PANTHER" id="PTHR43031">
    <property type="entry name" value="FAD-DEPENDENT OXIDOREDUCTASE"/>
    <property type="match status" value="1"/>
</dbReference>
<dbReference type="EMBL" id="FOMT01000005">
    <property type="protein sequence ID" value="SFF04093.1"/>
    <property type="molecule type" value="Genomic_DNA"/>
</dbReference>
<evidence type="ECO:0000259" key="1">
    <source>
        <dbReference type="PROSITE" id="PS50206"/>
    </source>
</evidence>
<keyword evidence="3" id="KW-1185">Reference proteome</keyword>
<dbReference type="STRING" id="1045775.SAMN05216378_4841"/>
<dbReference type="InterPro" id="IPR050229">
    <property type="entry name" value="GlpE_sulfurtransferase"/>
</dbReference>
<dbReference type="AlphaFoldDB" id="A0A1I2FGH8"/>
<dbReference type="InterPro" id="IPR036873">
    <property type="entry name" value="Rhodanese-like_dom_sf"/>
</dbReference>
<dbReference type="PROSITE" id="PS50206">
    <property type="entry name" value="RHODANESE_3"/>
    <property type="match status" value="1"/>
</dbReference>
<feature type="domain" description="Rhodanese" evidence="1">
    <location>
        <begin position="50"/>
        <end position="134"/>
    </location>
</feature>
<name>A0A1I2FGH8_9BACL</name>
<reference evidence="3" key="1">
    <citation type="submission" date="2016-10" db="EMBL/GenBank/DDBJ databases">
        <authorList>
            <person name="Varghese N."/>
            <person name="Submissions S."/>
        </authorList>
    </citation>
    <scope>NUCLEOTIDE SEQUENCE [LARGE SCALE GENOMIC DNA]</scope>
    <source>
        <strain evidence="3">CGMCC 1.10784</strain>
    </source>
</reference>
<evidence type="ECO:0000313" key="3">
    <source>
        <dbReference type="Proteomes" id="UP000198855"/>
    </source>
</evidence>
<sequence length="138" mass="15746">MQCINLIKCEIFVMIQSITRDIIRVRGDWVMSEWKELEPGLLLQLLAEGRIEPEQVIDVRESFEWDYYHLESSRLIPMNTIPYSLGTISDDKPLYIVCAHGVRSAAVCNYLEEQGYSSLHNVTGGMAAIASLQGFQYD</sequence>
<accession>A0A1I2FGH8</accession>
<dbReference type="SMART" id="SM00450">
    <property type="entry name" value="RHOD"/>
    <property type="match status" value="1"/>
</dbReference>
<protein>
    <submittedName>
        <fullName evidence="2">Rhodanese-related sulfurtransferase</fullName>
    </submittedName>
</protein>
<dbReference type="GO" id="GO:0016740">
    <property type="term" value="F:transferase activity"/>
    <property type="evidence" value="ECO:0007669"/>
    <property type="project" value="UniProtKB-KW"/>
</dbReference>
<organism evidence="2 3">
    <name type="scientific">Paenibacillus catalpae</name>
    <dbReference type="NCBI Taxonomy" id="1045775"/>
    <lineage>
        <taxon>Bacteria</taxon>
        <taxon>Bacillati</taxon>
        <taxon>Bacillota</taxon>
        <taxon>Bacilli</taxon>
        <taxon>Bacillales</taxon>
        <taxon>Paenibacillaceae</taxon>
        <taxon>Paenibacillus</taxon>
    </lineage>
</organism>
<proteinExistence type="predicted"/>
<evidence type="ECO:0000313" key="2">
    <source>
        <dbReference type="EMBL" id="SFF04093.1"/>
    </source>
</evidence>
<dbReference type="Pfam" id="PF00581">
    <property type="entry name" value="Rhodanese"/>
    <property type="match status" value="1"/>
</dbReference>
<dbReference type="PANTHER" id="PTHR43031:SF17">
    <property type="entry name" value="SULFURTRANSFERASE YTWF-RELATED"/>
    <property type="match status" value="1"/>
</dbReference>
<dbReference type="SUPFAM" id="SSF52821">
    <property type="entry name" value="Rhodanese/Cell cycle control phosphatase"/>
    <property type="match status" value="1"/>
</dbReference>
<gene>
    <name evidence="2" type="ORF">SAMN05216378_4841</name>
</gene>
<dbReference type="Gene3D" id="3.40.250.10">
    <property type="entry name" value="Rhodanese-like domain"/>
    <property type="match status" value="1"/>
</dbReference>
<dbReference type="InterPro" id="IPR001763">
    <property type="entry name" value="Rhodanese-like_dom"/>
</dbReference>
<dbReference type="Proteomes" id="UP000198855">
    <property type="component" value="Unassembled WGS sequence"/>
</dbReference>